<keyword evidence="2" id="KW-0732">Signal</keyword>
<gene>
    <name evidence="3" type="ORF">PFDG_01132</name>
</gene>
<dbReference type="KEGG" id="pfd:PFDG_01132"/>
<feature type="signal peptide" evidence="2">
    <location>
        <begin position="1"/>
        <end position="23"/>
    </location>
</feature>
<proteinExistence type="predicted"/>
<dbReference type="AlphaFoldDB" id="A0A0L7LZB8"/>
<evidence type="ECO:0000313" key="3">
    <source>
        <dbReference type="EMBL" id="KOB85620.1"/>
    </source>
</evidence>
<feature type="region of interest" description="Disordered" evidence="1">
    <location>
        <begin position="219"/>
        <end position="254"/>
    </location>
</feature>
<dbReference type="OrthoDB" id="386690at2759"/>
<protein>
    <submittedName>
        <fullName evidence="3">Uncharacterized protein</fullName>
    </submittedName>
</protein>
<sequence length="622" mass="73276">MRRYLLITCLFVLCCLKLKHVNFLKWEQENDFYYINNEKLLKRVLHNVEQTKERTKVDKPIVFGIRKGKFVTIHKETKEEKMLKDNLIEAILFDPKKDEELKIDIKETNIDKDSKKKQKRENGIIKDDTAKDKDLYSYTKDPITLHKKKLKEEKNFVMIKEFVKDLSSRDENVLISNVNIFLKRIFNLILREKIITAMCSDVQNEGIENNNTQMKGKQIKDAQMKGKQNNNTQMKGKQNNNTQMKGKQNNNTQMNDAQMNDAQMNDAQMNDAQMNDAQMNDAQMNDAQMNDAQMNDAQMNDAQMNDAQMNDAQMNDAQNYDGKDNNSEFLKNNKNCNFDNKIKIKDCSKGSISCFLSNIKNEEFYKAPDLFKYYISLEKMLRSSSVRSKTDRISKYFTFYPVSMDKEYYEEKINNHVFLEAVRNILFDLDEGNKKDKKKVFSSFVIVVDTLISLIKKEKVVKEMYMFIHLFFQDLNLLNKKILDILLKSSFKPGASFNIPDFNKKNFEFILSRIYTRYVLNNLLNKTFNNSDTINMSDFLNNKIKPFNFSFTETSVNLLKNEGIQIKDDDLLVSEENLCKYIPIKKKLLYEKLNKTRKAAEEAILDYIFRLLLRKLHEFITE</sequence>
<dbReference type="VEuPathDB" id="PlasmoDB:PfDd2_040010200"/>
<evidence type="ECO:0000256" key="2">
    <source>
        <dbReference type="SAM" id="SignalP"/>
    </source>
</evidence>
<dbReference type="InterPro" id="IPR052671">
    <property type="entry name" value="Acrosomal_SP-10-like"/>
</dbReference>
<name>A0A0L7LZB8_PLAF4</name>
<dbReference type="SUPFAM" id="SSF141571">
    <property type="entry name" value="Pentapeptide repeat-like"/>
    <property type="match status" value="1"/>
</dbReference>
<accession>A0A0L7LZB8</accession>
<dbReference type="PANTHER" id="PTHR17571">
    <property type="entry name" value="URINARY PROTEIN RUP /ACROSOMAL PROTEIN SP-10"/>
    <property type="match status" value="1"/>
</dbReference>
<evidence type="ECO:0000256" key="1">
    <source>
        <dbReference type="SAM" id="MobiDB-lite"/>
    </source>
</evidence>
<feature type="chain" id="PRO_5005573744" evidence="2">
    <location>
        <begin position="24"/>
        <end position="622"/>
    </location>
</feature>
<dbReference type="Proteomes" id="UP000054282">
    <property type="component" value="Unassembled WGS sequence"/>
</dbReference>
<dbReference type="Gene3D" id="2.160.20.80">
    <property type="entry name" value="E3 ubiquitin-protein ligase SopA"/>
    <property type="match status" value="1"/>
</dbReference>
<dbReference type="OMA" id="NKLYACI"/>
<dbReference type="EMBL" id="DS016161">
    <property type="protein sequence ID" value="KOB85620.1"/>
    <property type="molecule type" value="Genomic_DNA"/>
</dbReference>
<dbReference type="PANTHER" id="PTHR17571:SF34">
    <property type="entry name" value="ACROSOMAL PROTEIN SP-10"/>
    <property type="match status" value="1"/>
</dbReference>
<reference evidence="4" key="2">
    <citation type="submission" date="2006-09" db="EMBL/GenBank/DDBJ databases">
        <title>The genome sequence of Plasmodium falciparum Dd2.</title>
        <authorList>
            <consortium name="The Broad Institute Genome Sequencing Platform"/>
            <person name="Birren B."/>
            <person name="Lander E."/>
            <person name="Galagan J."/>
            <person name="Nusbaum C."/>
            <person name="Devon K."/>
            <person name="Henn M."/>
            <person name="Jaffe D."/>
            <person name="Butler J."/>
            <person name="Alvarez P."/>
            <person name="Gnerre S."/>
            <person name="Grabherr M."/>
            <person name="Kleber M."/>
            <person name="Mauceli E."/>
            <person name="Brockman W."/>
            <person name="MacCallum I.A."/>
            <person name="Rounsley S."/>
            <person name="Young S."/>
            <person name="LaButti K."/>
            <person name="Pushparaj V."/>
            <person name="DeCaprio D."/>
            <person name="Crawford M."/>
            <person name="Koehrsen M."/>
            <person name="Engels R."/>
            <person name="Montgomery P."/>
            <person name="Pearson M."/>
            <person name="Howarth C."/>
            <person name="Larson L."/>
            <person name="Luoma S."/>
            <person name="White J."/>
            <person name="Kodira C."/>
            <person name="Zeng Q."/>
            <person name="O'Leary S."/>
            <person name="Yandava C."/>
            <person name="Alvarado L."/>
            <person name="Wirth D."/>
            <person name="Volkman S."/>
            <person name="Hartl D."/>
        </authorList>
    </citation>
    <scope>NUCLEOTIDE SEQUENCE [LARGE SCALE GENOMIC DNA]</scope>
</reference>
<evidence type="ECO:0000313" key="4">
    <source>
        <dbReference type="Proteomes" id="UP000054282"/>
    </source>
</evidence>
<reference evidence="4" key="1">
    <citation type="submission" date="2006-09" db="EMBL/GenBank/DDBJ databases">
        <title>Annotation of Plasmodium falciparum Dd2.</title>
        <authorList>
            <consortium name="The Broad Institute Genome Sequencing Platform"/>
            <person name="Volkman S.K."/>
            <person name="Neafsey D.E."/>
            <person name="Dash A.P."/>
            <person name="Chitnis C.E."/>
            <person name="Hartl D.L."/>
            <person name="Young S.K."/>
            <person name="Zeng Q."/>
            <person name="Koehrsen M."/>
            <person name="Alvarado L."/>
            <person name="Berlin A."/>
            <person name="Borenstein D."/>
            <person name="Chapman S.B."/>
            <person name="Chen Z."/>
            <person name="Engels R."/>
            <person name="Freedman E."/>
            <person name="Gellesch M."/>
            <person name="Goldberg J."/>
            <person name="Griggs A."/>
            <person name="Gujja S."/>
            <person name="Heilman E.R."/>
            <person name="Heiman D.I."/>
            <person name="Howarth C."/>
            <person name="Jen D."/>
            <person name="Larson L."/>
            <person name="Mehta T."/>
            <person name="Neiman D."/>
            <person name="Park D."/>
            <person name="Pearson M."/>
            <person name="Roberts A."/>
            <person name="Saif S."/>
            <person name="Shea T."/>
            <person name="Shenoy N."/>
            <person name="Sisk P."/>
            <person name="Stolte C."/>
            <person name="Sykes S."/>
            <person name="Walk T."/>
            <person name="White J."/>
            <person name="Yandava C."/>
            <person name="Haas B."/>
            <person name="Henn M.R."/>
            <person name="Nusbaum C."/>
            <person name="Birren B."/>
        </authorList>
    </citation>
    <scope>NUCLEOTIDE SEQUENCE [LARGE SCALE GENOMIC DNA]</scope>
</reference>
<feature type="compositionally biased region" description="Polar residues" evidence="1">
    <location>
        <begin position="226"/>
        <end position="254"/>
    </location>
</feature>
<organism evidence="3 4">
    <name type="scientific">Plasmodium falciparum (isolate Dd2)</name>
    <dbReference type="NCBI Taxonomy" id="57267"/>
    <lineage>
        <taxon>Eukaryota</taxon>
        <taxon>Sar</taxon>
        <taxon>Alveolata</taxon>
        <taxon>Apicomplexa</taxon>
        <taxon>Aconoidasida</taxon>
        <taxon>Haemosporida</taxon>
        <taxon>Plasmodiidae</taxon>
        <taxon>Plasmodium</taxon>
        <taxon>Plasmodium (Laverania)</taxon>
    </lineage>
</organism>